<feature type="compositionally biased region" description="Basic and acidic residues" evidence="8">
    <location>
        <begin position="25"/>
        <end position="43"/>
    </location>
</feature>
<dbReference type="GO" id="GO:0035845">
    <property type="term" value="P:photoreceptor cell outer segment organization"/>
    <property type="evidence" value="ECO:0007669"/>
    <property type="project" value="Ensembl"/>
</dbReference>
<feature type="transmembrane region" description="Helical" evidence="9">
    <location>
        <begin position="149"/>
        <end position="168"/>
    </location>
</feature>
<dbReference type="GO" id="GO:0090090">
    <property type="term" value="P:negative regulation of canonical Wnt signaling pathway"/>
    <property type="evidence" value="ECO:0007669"/>
    <property type="project" value="Ensembl"/>
</dbReference>
<evidence type="ECO:0000256" key="9">
    <source>
        <dbReference type="SAM" id="Phobius"/>
    </source>
</evidence>
<dbReference type="GO" id="GO:0060071">
    <property type="term" value="P:Wnt signaling pathway, planar cell polarity pathway"/>
    <property type="evidence" value="ECO:0007669"/>
    <property type="project" value="Ensembl"/>
</dbReference>
<dbReference type="GO" id="GO:0048840">
    <property type="term" value="P:otolith development"/>
    <property type="evidence" value="ECO:0007669"/>
    <property type="project" value="Ensembl"/>
</dbReference>
<dbReference type="GO" id="GO:0030198">
    <property type="term" value="P:extracellular matrix organization"/>
    <property type="evidence" value="ECO:0007669"/>
    <property type="project" value="Ensembl"/>
</dbReference>
<dbReference type="GO" id="GO:0060028">
    <property type="term" value="P:convergent extension involved in axis elongation"/>
    <property type="evidence" value="ECO:0007669"/>
    <property type="project" value="Ensembl"/>
</dbReference>
<dbReference type="OMA" id="DKSVMIQ"/>
<organism evidence="10 11">
    <name type="scientific">Oryzias melastigma</name>
    <name type="common">Marine medaka</name>
    <dbReference type="NCBI Taxonomy" id="30732"/>
    <lineage>
        <taxon>Eukaryota</taxon>
        <taxon>Metazoa</taxon>
        <taxon>Chordata</taxon>
        <taxon>Craniata</taxon>
        <taxon>Vertebrata</taxon>
        <taxon>Euteleostomi</taxon>
        <taxon>Actinopterygii</taxon>
        <taxon>Neopterygii</taxon>
        <taxon>Teleostei</taxon>
        <taxon>Neoteleostei</taxon>
        <taxon>Acanthomorphata</taxon>
        <taxon>Ovalentaria</taxon>
        <taxon>Atherinomorphae</taxon>
        <taxon>Beloniformes</taxon>
        <taxon>Adrianichthyidae</taxon>
        <taxon>Oryziinae</taxon>
        <taxon>Oryzias</taxon>
    </lineage>
</organism>
<dbReference type="GO" id="GO:0055002">
    <property type="term" value="P:striated muscle cell development"/>
    <property type="evidence" value="ECO:0007669"/>
    <property type="project" value="Ensembl"/>
</dbReference>
<evidence type="ECO:0000256" key="8">
    <source>
        <dbReference type="SAM" id="MobiDB-lite"/>
    </source>
</evidence>
<sequence>MDNESTYSGYSYKSSQSRSSRKYRERRERNRSKNRDGNIHGDKSLVVQAAGESLLDEESNVAEDRDDNWAETTTVVTGTSVDSISNEDLTRLSKDSEDSLPLDCRRYVSSMLGAVLGLFSLITPLAFLALPQLLWRDSLDPCGTPCEGLYISLAFKLLILLFSTWALFLRPSRATLPRFFVFRCLLLALVFLFVGSYWLFYGVRVLEPKETDYRGIVGYAASLVDALLFIQYLALVLLEVRHLQPAFCLKVVRTTDGVSRFYNVGHLSIQRAAVWVLDQYYSDFPVHNPALLNLPKSILSKKTSAFKVYNLEEDNTTNNSSGQSRAMMATAGRRRDNSHTEYYYEEAEMERRIRKRKARLVVAVEEAFTHIKRYQDKETITSSPKHPREVMDPREAAQAIFAPMARAMQKYLRATRQQPYHSMESIINHLQFCVTHNMTPRAFLERYLTPGPTLQYLDNNRRRQWTLLSEEPVTSSLQQGQVFSLRRHDFALVVTVTRLPFLHLGEEFINPKSHKFVMKLQSETSV</sequence>
<evidence type="ECO:0000313" key="10">
    <source>
        <dbReference type="Ensembl" id="ENSOMEP00000009741.1"/>
    </source>
</evidence>
<dbReference type="Ensembl" id="ENSOMET00000000265.1">
    <property type="protein sequence ID" value="ENSOMEP00000009741.1"/>
    <property type="gene ID" value="ENSOMEG00000010980.1"/>
</dbReference>
<feature type="transmembrane region" description="Helical" evidence="9">
    <location>
        <begin position="216"/>
        <end position="238"/>
    </location>
</feature>
<dbReference type="GO" id="GO:0048884">
    <property type="term" value="P:neuromast development"/>
    <property type="evidence" value="ECO:0007669"/>
    <property type="project" value="Ensembl"/>
</dbReference>
<dbReference type="Proteomes" id="UP000261560">
    <property type="component" value="Unplaced"/>
</dbReference>
<protein>
    <recommendedName>
        <fullName evidence="7">Vang-like protein</fullName>
    </recommendedName>
</protein>
<name>A0A3B3BVK7_ORYME</name>
<dbReference type="GO" id="GO:0071679">
    <property type="term" value="P:commissural neuron axon guidance"/>
    <property type="evidence" value="ECO:0007669"/>
    <property type="project" value="Ensembl"/>
</dbReference>
<comment type="similarity">
    <text evidence="6 7">Belongs to the Vang family.</text>
</comment>
<dbReference type="GeneTree" id="ENSGT00390000012496"/>
<dbReference type="Pfam" id="PF06638">
    <property type="entry name" value="Strabismus"/>
    <property type="match status" value="1"/>
</dbReference>
<dbReference type="GO" id="GO:0001839">
    <property type="term" value="P:neural plate morphogenesis"/>
    <property type="evidence" value="ECO:0007669"/>
    <property type="project" value="Ensembl"/>
</dbReference>
<evidence type="ECO:0000256" key="6">
    <source>
        <dbReference type="ARBA" id="ARBA00025718"/>
    </source>
</evidence>
<dbReference type="STRING" id="30732.ENSOMEP00000009741"/>
<keyword evidence="5 7" id="KW-0472">Membrane</keyword>
<feature type="transmembrane region" description="Helical" evidence="9">
    <location>
        <begin position="180"/>
        <end position="201"/>
    </location>
</feature>
<dbReference type="PIRSF" id="PIRSF007991">
    <property type="entry name" value="Strabismus"/>
    <property type="match status" value="1"/>
</dbReference>
<keyword evidence="4 9" id="KW-1133">Transmembrane helix</keyword>
<evidence type="ECO:0000313" key="11">
    <source>
        <dbReference type="Proteomes" id="UP000261560"/>
    </source>
</evidence>
<dbReference type="GO" id="GO:0001841">
    <property type="term" value="P:neural tube formation"/>
    <property type="evidence" value="ECO:0007669"/>
    <property type="project" value="Ensembl"/>
</dbReference>
<reference evidence="10" key="1">
    <citation type="submission" date="2025-08" db="UniProtKB">
        <authorList>
            <consortium name="Ensembl"/>
        </authorList>
    </citation>
    <scope>IDENTIFICATION</scope>
</reference>
<proteinExistence type="inferred from homology"/>
<dbReference type="InterPro" id="IPR009539">
    <property type="entry name" value="VANGL"/>
</dbReference>
<feature type="compositionally biased region" description="Low complexity" evidence="8">
    <location>
        <begin position="7"/>
        <end position="18"/>
    </location>
</feature>
<feature type="region of interest" description="Disordered" evidence="8">
    <location>
        <begin position="1"/>
        <end position="43"/>
    </location>
</feature>
<dbReference type="GO" id="GO:0033564">
    <property type="term" value="P:anterior/posterior axon guidance"/>
    <property type="evidence" value="ECO:0007669"/>
    <property type="project" value="Ensembl"/>
</dbReference>
<dbReference type="GO" id="GO:0001756">
    <property type="term" value="P:somitogenesis"/>
    <property type="evidence" value="ECO:0007669"/>
    <property type="project" value="Ensembl"/>
</dbReference>
<dbReference type="GO" id="GO:0005886">
    <property type="term" value="C:plasma membrane"/>
    <property type="evidence" value="ECO:0007669"/>
    <property type="project" value="UniProtKB-SubCell"/>
</dbReference>
<dbReference type="GO" id="GO:0045813">
    <property type="term" value="P:positive regulation of Wnt signaling pathway, calcium modulating pathway"/>
    <property type="evidence" value="ECO:0007669"/>
    <property type="project" value="Ensembl"/>
</dbReference>
<dbReference type="PaxDb" id="30732-ENSOMEP00000009741"/>
<accession>A0A3B3BVK7</accession>
<evidence type="ECO:0000256" key="2">
    <source>
        <dbReference type="ARBA" id="ARBA00022475"/>
    </source>
</evidence>
<dbReference type="GO" id="GO:0036342">
    <property type="term" value="P:post-anal tail morphogenesis"/>
    <property type="evidence" value="ECO:0007669"/>
    <property type="project" value="Ensembl"/>
</dbReference>
<dbReference type="GO" id="GO:0048048">
    <property type="term" value="P:embryonic eye morphogenesis"/>
    <property type="evidence" value="ECO:0007669"/>
    <property type="project" value="Ensembl"/>
</dbReference>
<reference evidence="10" key="2">
    <citation type="submission" date="2025-09" db="UniProtKB">
        <authorList>
            <consortium name="Ensembl"/>
        </authorList>
    </citation>
    <scope>IDENTIFICATION</scope>
</reference>
<dbReference type="GO" id="GO:0060971">
    <property type="term" value="P:embryonic heart tube left/right pattern formation"/>
    <property type="evidence" value="ECO:0007669"/>
    <property type="project" value="Ensembl"/>
</dbReference>
<comment type="subcellular location">
    <subcellularLocation>
        <location evidence="1">Cell membrane</location>
        <topology evidence="1">Multi-pass membrane protein</topology>
    </subcellularLocation>
</comment>
<keyword evidence="11" id="KW-1185">Reference proteome</keyword>
<evidence type="ECO:0000256" key="5">
    <source>
        <dbReference type="ARBA" id="ARBA00023136"/>
    </source>
</evidence>
<dbReference type="PANTHER" id="PTHR20886">
    <property type="entry name" value="VANG-LIKE PROTEIN"/>
    <property type="match status" value="1"/>
</dbReference>
<keyword evidence="3 9" id="KW-0812">Transmembrane</keyword>
<dbReference type="AlphaFoldDB" id="A0A3B3BVK7"/>
<dbReference type="GO" id="GO:0060271">
    <property type="term" value="P:cilium assembly"/>
    <property type="evidence" value="ECO:0007669"/>
    <property type="project" value="Ensembl"/>
</dbReference>
<dbReference type="GO" id="GO:0021535">
    <property type="term" value="P:cell migration in hindbrain"/>
    <property type="evidence" value="ECO:0007669"/>
    <property type="project" value="Ensembl"/>
</dbReference>
<feature type="transmembrane region" description="Helical" evidence="9">
    <location>
        <begin position="107"/>
        <end position="129"/>
    </location>
</feature>
<dbReference type="GO" id="GO:0007015">
    <property type="term" value="P:actin filament organization"/>
    <property type="evidence" value="ECO:0007669"/>
    <property type="project" value="Ensembl"/>
</dbReference>
<evidence type="ECO:0000256" key="7">
    <source>
        <dbReference type="PIRNR" id="PIRNR007991"/>
    </source>
</evidence>
<evidence type="ECO:0000256" key="4">
    <source>
        <dbReference type="ARBA" id="ARBA00022989"/>
    </source>
</evidence>
<evidence type="ECO:0000256" key="3">
    <source>
        <dbReference type="ARBA" id="ARBA00022692"/>
    </source>
</evidence>
<dbReference type="GO" id="GO:0001736">
    <property type="term" value="P:establishment of planar polarity"/>
    <property type="evidence" value="ECO:0007669"/>
    <property type="project" value="Ensembl"/>
</dbReference>
<dbReference type="GO" id="GO:0000132">
    <property type="term" value="P:establishment of mitotic spindle orientation"/>
    <property type="evidence" value="ECO:0007669"/>
    <property type="project" value="Ensembl"/>
</dbReference>
<dbReference type="GO" id="GO:0014812">
    <property type="term" value="P:muscle cell migration"/>
    <property type="evidence" value="ECO:0007669"/>
    <property type="project" value="Ensembl"/>
</dbReference>
<dbReference type="GO" id="GO:0060030">
    <property type="term" value="P:dorsal convergence"/>
    <property type="evidence" value="ECO:0007669"/>
    <property type="project" value="Ensembl"/>
</dbReference>
<dbReference type="GO" id="GO:0048570">
    <property type="term" value="P:notochord morphogenesis"/>
    <property type="evidence" value="ECO:0007669"/>
    <property type="project" value="Ensembl"/>
</dbReference>
<keyword evidence="2 7" id="KW-1003">Cell membrane</keyword>
<dbReference type="GO" id="GO:0097475">
    <property type="term" value="P:motor neuron migration"/>
    <property type="evidence" value="ECO:0007669"/>
    <property type="project" value="Ensembl"/>
</dbReference>
<dbReference type="GO" id="GO:0035844">
    <property type="term" value="P:cloaca development"/>
    <property type="evidence" value="ECO:0007669"/>
    <property type="project" value="Ensembl"/>
</dbReference>
<evidence type="ECO:0000256" key="1">
    <source>
        <dbReference type="ARBA" id="ARBA00004651"/>
    </source>
</evidence>